<sequence length="191" mass="20684">MTQMPTPATLHIRSATPSDAQSIAEVQVASWQTTYARLLPRALIEAMTTGDRAQAWTKILTTFDEGGLGAGYLCEAAGKPVGFATMGPQRDSELEALGFSAELTSIYLLEDMQRQGIGRVMMAQLAQAAKARGHDSLAVWVIEGNQVARDFYAALGGVLVHQRFNPEEPDAVGEVAYGWRDLSALERRVTS</sequence>
<dbReference type="InterPro" id="IPR016181">
    <property type="entry name" value="Acyl_CoA_acyltransferase"/>
</dbReference>
<protein>
    <submittedName>
        <fullName evidence="4">Acetyltransferase (GNAT) family protein</fullName>
    </submittedName>
</protein>
<evidence type="ECO:0000313" key="5">
    <source>
        <dbReference type="Proteomes" id="UP000193862"/>
    </source>
</evidence>
<proteinExistence type="predicted"/>
<dbReference type="InterPro" id="IPR050832">
    <property type="entry name" value="Bact_Acetyltransf"/>
</dbReference>
<dbReference type="CDD" id="cd04301">
    <property type="entry name" value="NAT_SF"/>
    <property type="match status" value="1"/>
</dbReference>
<dbReference type="EMBL" id="FWFS01000003">
    <property type="protein sequence ID" value="SLN31592.1"/>
    <property type="molecule type" value="Genomic_DNA"/>
</dbReference>
<dbReference type="Proteomes" id="UP000193862">
    <property type="component" value="Unassembled WGS sequence"/>
</dbReference>
<dbReference type="PROSITE" id="PS51186">
    <property type="entry name" value="GNAT"/>
    <property type="match status" value="1"/>
</dbReference>
<evidence type="ECO:0000256" key="1">
    <source>
        <dbReference type="ARBA" id="ARBA00022679"/>
    </source>
</evidence>
<dbReference type="InterPro" id="IPR000182">
    <property type="entry name" value="GNAT_dom"/>
</dbReference>
<accession>A0A1Y5S331</accession>
<feature type="domain" description="N-acetyltransferase" evidence="3">
    <location>
        <begin position="10"/>
        <end position="179"/>
    </location>
</feature>
<reference evidence="4 5" key="1">
    <citation type="submission" date="2017-03" db="EMBL/GenBank/DDBJ databases">
        <authorList>
            <person name="Afonso C.L."/>
            <person name="Miller P.J."/>
            <person name="Scott M.A."/>
            <person name="Spackman E."/>
            <person name="Goraichik I."/>
            <person name="Dimitrov K.M."/>
            <person name="Suarez D.L."/>
            <person name="Swayne D.E."/>
        </authorList>
    </citation>
    <scope>NUCLEOTIDE SEQUENCE [LARGE SCALE GENOMIC DNA]</scope>
    <source>
        <strain evidence="4 5">CECT 8620</strain>
    </source>
</reference>
<dbReference type="AlphaFoldDB" id="A0A1Y5S331"/>
<organism evidence="4 5">
    <name type="scientific">Aquimixticola soesokkakensis</name>
    <dbReference type="NCBI Taxonomy" id="1519096"/>
    <lineage>
        <taxon>Bacteria</taxon>
        <taxon>Pseudomonadati</taxon>
        <taxon>Pseudomonadota</taxon>
        <taxon>Alphaproteobacteria</taxon>
        <taxon>Rhodobacterales</taxon>
        <taxon>Paracoccaceae</taxon>
        <taxon>Aquimixticola</taxon>
    </lineage>
</organism>
<dbReference type="GO" id="GO:0016747">
    <property type="term" value="F:acyltransferase activity, transferring groups other than amino-acyl groups"/>
    <property type="evidence" value="ECO:0007669"/>
    <property type="project" value="InterPro"/>
</dbReference>
<dbReference type="OrthoDB" id="273614at2"/>
<keyword evidence="5" id="KW-1185">Reference proteome</keyword>
<keyword evidence="2" id="KW-0012">Acyltransferase</keyword>
<dbReference type="PANTHER" id="PTHR43877">
    <property type="entry name" value="AMINOALKYLPHOSPHONATE N-ACETYLTRANSFERASE-RELATED-RELATED"/>
    <property type="match status" value="1"/>
</dbReference>
<name>A0A1Y5S331_9RHOB</name>
<dbReference type="SUPFAM" id="SSF55729">
    <property type="entry name" value="Acyl-CoA N-acyltransferases (Nat)"/>
    <property type="match status" value="1"/>
</dbReference>
<keyword evidence="1 4" id="KW-0808">Transferase</keyword>
<gene>
    <name evidence="4" type="ORF">AQS8620_01032</name>
</gene>
<evidence type="ECO:0000256" key="2">
    <source>
        <dbReference type="ARBA" id="ARBA00023315"/>
    </source>
</evidence>
<dbReference type="Pfam" id="PF00583">
    <property type="entry name" value="Acetyltransf_1"/>
    <property type="match status" value="1"/>
</dbReference>
<dbReference type="RefSeq" id="WP_085835773.1">
    <property type="nucleotide sequence ID" value="NZ_FWFS01000003.1"/>
</dbReference>
<evidence type="ECO:0000259" key="3">
    <source>
        <dbReference type="PROSITE" id="PS51186"/>
    </source>
</evidence>
<dbReference type="Gene3D" id="3.40.630.30">
    <property type="match status" value="1"/>
</dbReference>
<evidence type="ECO:0000313" key="4">
    <source>
        <dbReference type="EMBL" id="SLN31592.1"/>
    </source>
</evidence>